<evidence type="ECO:0000256" key="1">
    <source>
        <dbReference type="SAM" id="Coils"/>
    </source>
</evidence>
<dbReference type="SUPFAM" id="SSF161270">
    <property type="entry name" value="PspA lactotransferrin-binding region"/>
    <property type="match status" value="1"/>
</dbReference>
<dbReference type="Proteomes" id="UP001219568">
    <property type="component" value="Unassembled WGS sequence"/>
</dbReference>
<evidence type="ECO:0000256" key="2">
    <source>
        <dbReference type="SAM" id="MobiDB-lite"/>
    </source>
</evidence>
<organism evidence="3 4">
    <name type="scientific">Penicillium canescens</name>
    <dbReference type="NCBI Taxonomy" id="5083"/>
    <lineage>
        <taxon>Eukaryota</taxon>
        <taxon>Fungi</taxon>
        <taxon>Dikarya</taxon>
        <taxon>Ascomycota</taxon>
        <taxon>Pezizomycotina</taxon>
        <taxon>Eurotiomycetes</taxon>
        <taxon>Eurotiomycetidae</taxon>
        <taxon>Eurotiales</taxon>
        <taxon>Aspergillaceae</taxon>
        <taxon>Penicillium</taxon>
    </lineage>
</organism>
<gene>
    <name evidence="3" type="ORF">N7460_000299</name>
</gene>
<keyword evidence="1" id="KW-0175">Coiled coil</keyword>
<dbReference type="AlphaFoldDB" id="A0AAD6NF24"/>
<sequence>MPKMPTKKIQTTRDPAPSKARQRIPGLSASASRVARPPAADTEADFQSSSRQEQLRDSFATTSSSQAKKREEEEWNETHRRCLDILGDADDDYQNLNAKLMKERQEARQKLQQLRTEHFQATATNRQLVTERQNVLHEKQQCLGKIQRLETDIAQLKQQLETANGQTTEQMISQGIETELETAHSDLMGVATRIWKKIQEHQNKRFGLEFPQSDVMQAPTWTGSNGQFGALASSTLPGPPLTNAFPLDTQQTVPQMNQYGALS</sequence>
<reference evidence="3" key="2">
    <citation type="submission" date="2023-01" db="EMBL/GenBank/DDBJ databases">
        <authorList>
            <person name="Petersen C."/>
        </authorList>
    </citation>
    <scope>NUCLEOTIDE SEQUENCE</scope>
    <source>
        <strain evidence="3">IBT 15450</strain>
    </source>
</reference>
<feature type="compositionally biased region" description="Basic and acidic residues" evidence="2">
    <location>
        <begin position="68"/>
        <end position="77"/>
    </location>
</feature>
<comment type="caution">
    <text evidence="3">The sequence shown here is derived from an EMBL/GenBank/DDBJ whole genome shotgun (WGS) entry which is preliminary data.</text>
</comment>
<evidence type="ECO:0000313" key="4">
    <source>
        <dbReference type="Proteomes" id="UP001219568"/>
    </source>
</evidence>
<proteinExistence type="predicted"/>
<protein>
    <submittedName>
        <fullName evidence="3">Uncharacterized protein</fullName>
    </submittedName>
</protein>
<dbReference type="EMBL" id="JAQJZL010000001">
    <property type="protein sequence ID" value="KAJ6057025.1"/>
    <property type="molecule type" value="Genomic_DNA"/>
</dbReference>
<feature type="compositionally biased region" description="Low complexity" evidence="2">
    <location>
        <begin position="28"/>
        <end position="40"/>
    </location>
</feature>
<evidence type="ECO:0000313" key="3">
    <source>
        <dbReference type="EMBL" id="KAJ6057025.1"/>
    </source>
</evidence>
<accession>A0AAD6NF24</accession>
<feature type="coiled-coil region" evidence="1">
    <location>
        <begin position="86"/>
        <end position="166"/>
    </location>
</feature>
<name>A0AAD6NF24_PENCN</name>
<feature type="region of interest" description="Disordered" evidence="2">
    <location>
        <begin position="1"/>
        <end position="77"/>
    </location>
</feature>
<reference evidence="3" key="1">
    <citation type="journal article" date="2023" name="IMA Fungus">
        <title>Comparative genomic study of the Penicillium genus elucidates a diverse pangenome and 15 lateral gene transfer events.</title>
        <authorList>
            <person name="Petersen C."/>
            <person name="Sorensen T."/>
            <person name="Nielsen M.R."/>
            <person name="Sondergaard T.E."/>
            <person name="Sorensen J.L."/>
            <person name="Fitzpatrick D.A."/>
            <person name="Frisvad J.C."/>
            <person name="Nielsen K.L."/>
        </authorList>
    </citation>
    <scope>NUCLEOTIDE SEQUENCE</scope>
    <source>
        <strain evidence="3">IBT 15450</strain>
    </source>
</reference>
<keyword evidence="4" id="KW-1185">Reference proteome</keyword>